<reference evidence="2 3" key="1">
    <citation type="submission" date="2016-11" db="EMBL/GenBank/DDBJ databases">
        <authorList>
            <person name="Jaros S."/>
            <person name="Januszkiewicz K."/>
            <person name="Wedrychowicz H."/>
        </authorList>
    </citation>
    <scope>NUCLEOTIDE SEQUENCE [LARGE SCALE GENOMIC DNA]</scope>
    <source>
        <strain evidence="2 3">DSM 26910</strain>
    </source>
</reference>
<evidence type="ECO:0000313" key="3">
    <source>
        <dbReference type="Proteomes" id="UP000184164"/>
    </source>
</evidence>
<keyword evidence="1" id="KW-0472">Membrane</keyword>
<keyword evidence="3" id="KW-1185">Reference proteome</keyword>
<dbReference type="Proteomes" id="UP000184164">
    <property type="component" value="Unassembled WGS sequence"/>
</dbReference>
<name>A0A1M4XQL3_9BACT</name>
<dbReference type="OrthoDB" id="1122097at2"/>
<organism evidence="2 3">
    <name type="scientific">Mariniphaga anaerophila</name>
    <dbReference type="NCBI Taxonomy" id="1484053"/>
    <lineage>
        <taxon>Bacteria</taxon>
        <taxon>Pseudomonadati</taxon>
        <taxon>Bacteroidota</taxon>
        <taxon>Bacteroidia</taxon>
        <taxon>Marinilabiliales</taxon>
        <taxon>Prolixibacteraceae</taxon>
        <taxon>Mariniphaga</taxon>
    </lineage>
</organism>
<keyword evidence="1" id="KW-0812">Transmembrane</keyword>
<protein>
    <submittedName>
        <fullName evidence="2">Uncharacterized protein</fullName>
    </submittedName>
</protein>
<sequence>MSRKNRKPLDAPAVGFFAGFFLPVVVFFAVYWFGESDISFENYVKNLWHLHALVKLGSLCVFANLVVFMAFIRLKYDQAARGVLGATIIYALAVLISRAF</sequence>
<accession>A0A1M4XQL3</accession>
<dbReference type="RefSeq" id="WP_073000058.1">
    <property type="nucleotide sequence ID" value="NZ_FQUM01000003.1"/>
</dbReference>
<dbReference type="EMBL" id="FQUM01000003">
    <property type="protein sequence ID" value="SHE95745.1"/>
    <property type="molecule type" value="Genomic_DNA"/>
</dbReference>
<dbReference type="STRING" id="1484053.SAMN05444274_10385"/>
<feature type="transmembrane region" description="Helical" evidence="1">
    <location>
        <begin position="53"/>
        <end position="72"/>
    </location>
</feature>
<evidence type="ECO:0000313" key="2">
    <source>
        <dbReference type="EMBL" id="SHE95745.1"/>
    </source>
</evidence>
<feature type="transmembrane region" description="Helical" evidence="1">
    <location>
        <begin position="79"/>
        <end position="97"/>
    </location>
</feature>
<feature type="transmembrane region" description="Helical" evidence="1">
    <location>
        <begin position="12"/>
        <end position="33"/>
    </location>
</feature>
<gene>
    <name evidence="2" type="ORF">SAMN05444274_10385</name>
</gene>
<dbReference type="AlphaFoldDB" id="A0A1M4XQL3"/>
<proteinExistence type="predicted"/>
<evidence type="ECO:0000256" key="1">
    <source>
        <dbReference type="SAM" id="Phobius"/>
    </source>
</evidence>
<keyword evidence="1" id="KW-1133">Transmembrane helix</keyword>